<dbReference type="AlphaFoldDB" id="A0A1G4BIW3"/>
<dbReference type="GeneID" id="34556572"/>
<gene>
    <name evidence="2" type="ORF">CORC01_03412</name>
</gene>
<name>A0A1G4BIW3_9PEZI</name>
<accession>A0A1G4BIW3</accession>
<evidence type="ECO:0000313" key="2">
    <source>
        <dbReference type="EMBL" id="OHF01379.1"/>
    </source>
</evidence>
<sequence length="70" mass="7747">MAFSGAQILNNLQQLVRPTKHEWVGNLIPPKASVFPNIEMNQTKSPTTPLFRRQSQTRAPSRITASSVTG</sequence>
<comment type="caution">
    <text evidence="2">The sequence shown here is derived from an EMBL/GenBank/DDBJ whole genome shotgun (WGS) entry which is preliminary data.</text>
</comment>
<feature type="region of interest" description="Disordered" evidence="1">
    <location>
        <begin position="40"/>
        <end position="70"/>
    </location>
</feature>
<evidence type="ECO:0000256" key="1">
    <source>
        <dbReference type="SAM" id="MobiDB-lite"/>
    </source>
</evidence>
<proteinExistence type="predicted"/>
<dbReference type="EMBL" id="MJBS01000020">
    <property type="protein sequence ID" value="OHF01379.1"/>
    <property type="molecule type" value="Genomic_DNA"/>
</dbReference>
<organism evidence="2 3">
    <name type="scientific">Colletotrichum orchidophilum</name>
    <dbReference type="NCBI Taxonomy" id="1209926"/>
    <lineage>
        <taxon>Eukaryota</taxon>
        <taxon>Fungi</taxon>
        <taxon>Dikarya</taxon>
        <taxon>Ascomycota</taxon>
        <taxon>Pezizomycotina</taxon>
        <taxon>Sordariomycetes</taxon>
        <taxon>Hypocreomycetidae</taxon>
        <taxon>Glomerellales</taxon>
        <taxon>Glomerellaceae</taxon>
        <taxon>Colletotrichum</taxon>
    </lineage>
</organism>
<keyword evidence="3" id="KW-1185">Reference proteome</keyword>
<evidence type="ECO:0000313" key="3">
    <source>
        <dbReference type="Proteomes" id="UP000176998"/>
    </source>
</evidence>
<dbReference type="OrthoDB" id="10467339at2759"/>
<protein>
    <submittedName>
        <fullName evidence="2">Uncharacterized protein</fullName>
    </submittedName>
</protein>
<dbReference type="RefSeq" id="XP_022478521.1">
    <property type="nucleotide sequence ID" value="XM_022615062.1"/>
</dbReference>
<reference evidence="2 3" key="1">
    <citation type="submission" date="2016-09" db="EMBL/GenBank/DDBJ databases">
        <authorList>
            <person name="Capua I."/>
            <person name="De Benedictis P."/>
            <person name="Joannis T."/>
            <person name="Lombin L.H."/>
            <person name="Cattoli G."/>
        </authorList>
    </citation>
    <scope>NUCLEOTIDE SEQUENCE [LARGE SCALE GENOMIC DNA]</scope>
    <source>
        <strain evidence="2 3">IMI 309357</strain>
    </source>
</reference>
<dbReference type="Proteomes" id="UP000176998">
    <property type="component" value="Unassembled WGS sequence"/>
</dbReference>